<gene>
    <name evidence="7" type="ORF">C4N9_12375</name>
</gene>
<proteinExistence type="inferred from homology"/>
<feature type="domain" description="Calcineurin-like phosphoesterase" evidence="6">
    <location>
        <begin position="3"/>
        <end position="188"/>
    </location>
</feature>
<keyword evidence="2" id="KW-0378">Hydrolase</keyword>
<evidence type="ECO:0000256" key="4">
    <source>
        <dbReference type="ARBA" id="ARBA00025742"/>
    </source>
</evidence>
<dbReference type="AlphaFoldDB" id="A0A2U2C8F1"/>
<evidence type="ECO:0000313" key="7">
    <source>
        <dbReference type="EMBL" id="PWE28142.1"/>
    </source>
</evidence>
<evidence type="ECO:0000259" key="6">
    <source>
        <dbReference type="Pfam" id="PF00149"/>
    </source>
</evidence>
<keyword evidence="8" id="KW-1185">Reference proteome</keyword>
<evidence type="ECO:0000313" key="8">
    <source>
        <dbReference type="Proteomes" id="UP000244940"/>
    </source>
</evidence>
<dbReference type="RefSeq" id="WP_109533649.1">
    <property type="nucleotide sequence ID" value="NZ_QEYD01000007.1"/>
</dbReference>
<dbReference type="InterPro" id="IPR050884">
    <property type="entry name" value="CNP_phosphodiesterase-III"/>
</dbReference>
<dbReference type="EMBL" id="QEYD01000007">
    <property type="protein sequence ID" value="PWE28142.1"/>
    <property type="molecule type" value="Genomic_DNA"/>
</dbReference>
<dbReference type="Proteomes" id="UP000244940">
    <property type="component" value="Unassembled WGS sequence"/>
</dbReference>
<keyword evidence="3" id="KW-0408">Iron</keyword>
<comment type="caution">
    <text evidence="7">The sequence shown here is derived from an EMBL/GenBank/DDBJ whole genome shotgun (WGS) entry which is preliminary data.</text>
</comment>
<dbReference type="SUPFAM" id="SSF56300">
    <property type="entry name" value="Metallo-dependent phosphatases"/>
    <property type="match status" value="1"/>
</dbReference>
<dbReference type="OrthoDB" id="651281at2"/>
<feature type="region of interest" description="Disordered" evidence="5">
    <location>
        <begin position="253"/>
        <end position="276"/>
    </location>
</feature>
<dbReference type="InterPro" id="IPR029052">
    <property type="entry name" value="Metallo-depent_PP-like"/>
</dbReference>
<dbReference type="GeneID" id="94365687"/>
<evidence type="ECO:0000256" key="2">
    <source>
        <dbReference type="ARBA" id="ARBA00022801"/>
    </source>
</evidence>
<name>A0A2U2C8F1_9RHOB</name>
<evidence type="ECO:0000256" key="1">
    <source>
        <dbReference type="ARBA" id="ARBA00022723"/>
    </source>
</evidence>
<dbReference type="GO" id="GO:0016787">
    <property type="term" value="F:hydrolase activity"/>
    <property type="evidence" value="ECO:0007669"/>
    <property type="project" value="UniProtKB-KW"/>
</dbReference>
<dbReference type="GO" id="GO:0046872">
    <property type="term" value="F:metal ion binding"/>
    <property type="evidence" value="ECO:0007669"/>
    <property type="project" value="UniProtKB-KW"/>
</dbReference>
<evidence type="ECO:0000256" key="3">
    <source>
        <dbReference type="ARBA" id="ARBA00023004"/>
    </source>
</evidence>
<accession>A0A2U2C8F1</accession>
<evidence type="ECO:0000256" key="5">
    <source>
        <dbReference type="SAM" id="MobiDB-lite"/>
    </source>
</evidence>
<dbReference type="PANTHER" id="PTHR42988:SF2">
    <property type="entry name" value="CYCLIC NUCLEOTIDE PHOSPHODIESTERASE CBUA0032-RELATED"/>
    <property type="match status" value="1"/>
</dbReference>
<keyword evidence="1" id="KW-0479">Metal-binding</keyword>
<dbReference type="PANTHER" id="PTHR42988">
    <property type="entry name" value="PHOSPHOHYDROLASE"/>
    <property type="match status" value="1"/>
</dbReference>
<sequence length="276" mass="30294">MTRIAHLSDLHFGAHEPGLIDPLCEAVHAAQPDLVVISGDLAQRGTRGQFAKARALLDALPGPRFCVPGNHDLPHWNPILRFVDGYGRFRRATQGPTEPVWRDDATALAGINTAHRLHWQRGEIDPGQIDQLRHGFDEAGDRLRIAVMHHPLEHAALNIDPLMVGAGRLLAALPGMGARIVLSGHVHVSYVAPFTDTPEVLFVQNGTSLSTRRRGEDNLFLTLDTGRDRVRITRHVADGTRYVPHHPEHWSLAPGGWQRDTASGAGVTPRTRSARA</sequence>
<organism evidence="7 8">
    <name type="scientific">Pararhodobacter marinus</name>
    <dbReference type="NCBI Taxonomy" id="2184063"/>
    <lineage>
        <taxon>Bacteria</taxon>
        <taxon>Pseudomonadati</taxon>
        <taxon>Pseudomonadota</taxon>
        <taxon>Alphaproteobacteria</taxon>
        <taxon>Rhodobacterales</taxon>
        <taxon>Paracoccaceae</taxon>
        <taxon>Pararhodobacter</taxon>
    </lineage>
</organism>
<dbReference type="Pfam" id="PF00149">
    <property type="entry name" value="Metallophos"/>
    <property type="match status" value="1"/>
</dbReference>
<protein>
    <submittedName>
        <fullName evidence="7">Phosphodiesterase</fullName>
    </submittedName>
</protein>
<dbReference type="InterPro" id="IPR004843">
    <property type="entry name" value="Calcineurin-like_PHP"/>
</dbReference>
<comment type="similarity">
    <text evidence="4">Belongs to the cyclic nucleotide phosphodiesterase class-III family.</text>
</comment>
<dbReference type="Gene3D" id="3.60.21.10">
    <property type="match status" value="1"/>
</dbReference>
<reference evidence="7 8" key="1">
    <citation type="submission" date="2018-05" db="EMBL/GenBank/DDBJ databases">
        <title>Pararhodobacter marina sp. nov., isolated from deep-sea water of the Indian Ocean.</title>
        <authorList>
            <person name="Lai Q.Sr."/>
            <person name="Liu X."/>
            <person name="Shao Z."/>
        </authorList>
    </citation>
    <scope>NUCLEOTIDE SEQUENCE [LARGE SCALE GENOMIC DNA]</scope>
    <source>
        <strain evidence="7 8">CIC4N-9</strain>
    </source>
</reference>